<dbReference type="SUPFAM" id="SSF52833">
    <property type="entry name" value="Thioredoxin-like"/>
    <property type="match status" value="1"/>
</dbReference>
<dbReference type="OrthoDB" id="9809746at2"/>
<comment type="similarity">
    <text evidence="9">Belongs to the peroxiredoxin family. BCP/PrxQ subfamily.</text>
</comment>
<dbReference type="Pfam" id="PF00578">
    <property type="entry name" value="AhpC-TSA"/>
    <property type="match status" value="1"/>
</dbReference>
<evidence type="ECO:0000256" key="9">
    <source>
        <dbReference type="ARBA" id="ARBA00038489"/>
    </source>
</evidence>
<dbReference type="GO" id="GO:0008379">
    <property type="term" value="F:thioredoxin peroxidase activity"/>
    <property type="evidence" value="ECO:0007669"/>
    <property type="project" value="TreeGrafter"/>
</dbReference>
<comment type="catalytic activity">
    <reaction evidence="11">
        <text>a hydroperoxide + [thioredoxin]-dithiol = an alcohol + [thioredoxin]-disulfide + H2O</text>
        <dbReference type="Rhea" id="RHEA:62620"/>
        <dbReference type="Rhea" id="RHEA-COMP:10698"/>
        <dbReference type="Rhea" id="RHEA-COMP:10700"/>
        <dbReference type="ChEBI" id="CHEBI:15377"/>
        <dbReference type="ChEBI" id="CHEBI:29950"/>
        <dbReference type="ChEBI" id="CHEBI:30879"/>
        <dbReference type="ChEBI" id="CHEBI:35924"/>
        <dbReference type="ChEBI" id="CHEBI:50058"/>
        <dbReference type="EC" id="1.11.1.24"/>
    </reaction>
</comment>
<evidence type="ECO:0000256" key="2">
    <source>
        <dbReference type="ARBA" id="ARBA00013017"/>
    </source>
</evidence>
<dbReference type="GO" id="GO:0034599">
    <property type="term" value="P:cellular response to oxidative stress"/>
    <property type="evidence" value="ECO:0007669"/>
    <property type="project" value="TreeGrafter"/>
</dbReference>
<gene>
    <name evidence="13" type="ORF">FNH21_07140</name>
</gene>
<organism evidence="13 14">
    <name type="scientific">Arthrobacter bussei</name>
    <dbReference type="NCBI Taxonomy" id="2594179"/>
    <lineage>
        <taxon>Bacteria</taxon>
        <taxon>Bacillati</taxon>
        <taxon>Actinomycetota</taxon>
        <taxon>Actinomycetes</taxon>
        <taxon>Micrococcales</taxon>
        <taxon>Micrococcaceae</taxon>
        <taxon>Arthrobacter</taxon>
    </lineage>
</organism>
<dbReference type="GO" id="GO:0045454">
    <property type="term" value="P:cell redox homeostasis"/>
    <property type="evidence" value="ECO:0007669"/>
    <property type="project" value="TreeGrafter"/>
</dbReference>
<dbReference type="Proteomes" id="UP000326464">
    <property type="component" value="Unassembled WGS sequence"/>
</dbReference>
<dbReference type="InterPro" id="IPR013766">
    <property type="entry name" value="Thioredoxin_domain"/>
</dbReference>
<evidence type="ECO:0000256" key="11">
    <source>
        <dbReference type="ARBA" id="ARBA00049091"/>
    </source>
</evidence>
<dbReference type="GO" id="GO:0005737">
    <property type="term" value="C:cytoplasm"/>
    <property type="evidence" value="ECO:0007669"/>
    <property type="project" value="TreeGrafter"/>
</dbReference>
<evidence type="ECO:0000256" key="5">
    <source>
        <dbReference type="ARBA" id="ARBA00023002"/>
    </source>
</evidence>
<accession>A0A7X1NPA5</accession>
<dbReference type="CDD" id="cd02970">
    <property type="entry name" value="PRX_like2"/>
    <property type="match status" value="1"/>
</dbReference>
<evidence type="ECO:0000256" key="8">
    <source>
        <dbReference type="ARBA" id="ARBA00032824"/>
    </source>
</evidence>
<dbReference type="EC" id="1.11.1.24" evidence="2"/>
<evidence type="ECO:0000256" key="3">
    <source>
        <dbReference type="ARBA" id="ARBA00022559"/>
    </source>
</evidence>
<feature type="domain" description="Thioredoxin" evidence="12">
    <location>
        <begin position="46"/>
        <end position="218"/>
    </location>
</feature>
<dbReference type="InterPro" id="IPR036249">
    <property type="entry name" value="Thioredoxin-like_sf"/>
</dbReference>
<evidence type="ECO:0000313" key="13">
    <source>
        <dbReference type="EMBL" id="MPY10499.1"/>
    </source>
</evidence>
<dbReference type="PANTHER" id="PTHR42801">
    <property type="entry name" value="THIOREDOXIN-DEPENDENT PEROXIDE REDUCTASE"/>
    <property type="match status" value="1"/>
</dbReference>
<dbReference type="AlphaFoldDB" id="A0A7X1NPA5"/>
<reference evidence="14" key="1">
    <citation type="submission" date="2019-07" db="EMBL/GenBank/DDBJ databases">
        <title>Arthrobacter KR32 sp. nov., isolated from mountain cheese made of cows milk.</title>
        <authorList>
            <person name="Flegler A."/>
        </authorList>
    </citation>
    <scope>NUCLEOTIDE SEQUENCE [LARGE SCALE GENOMIC DNA]</scope>
    <source>
        <strain evidence="14">KR32</strain>
    </source>
</reference>
<sequence>MAQTSIESEVARFNEGFEAQIGPDLAGTFAQEQADLRSVGTPSGVVRAGDALPDAALLTARGDAVRLSTVLGGGPAVLVFYRGAWCPYCNITLRTYQRELLPPLAGQGVALVAVSPQHPERSGATAEGAELGFDVLSDPSNTLAGALGIVTEPSTEARRAHTQLGFEVSDSNADGTAAIPFPTVLVVDAGGTVRFVDVQTDYTRRTEVTAILAAVAHL</sequence>
<dbReference type="EMBL" id="VJXX01000001">
    <property type="protein sequence ID" value="MPY10499.1"/>
    <property type="molecule type" value="Genomic_DNA"/>
</dbReference>
<keyword evidence="7" id="KW-0676">Redox-active center</keyword>
<comment type="caution">
    <text evidence="13">The sequence shown here is derived from an EMBL/GenBank/DDBJ whole genome shotgun (WGS) entry which is preliminary data.</text>
</comment>
<dbReference type="PROSITE" id="PS51352">
    <property type="entry name" value="THIOREDOXIN_2"/>
    <property type="match status" value="1"/>
</dbReference>
<protein>
    <recommendedName>
        <fullName evidence="2">thioredoxin-dependent peroxiredoxin</fullName>
        <ecNumber evidence="2">1.11.1.24</ecNumber>
    </recommendedName>
    <alternativeName>
        <fullName evidence="10">Bacterioferritin comigratory protein</fullName>
    </alternativeName>
    <alternativeName>
        <fullName evidence="8">Thioredoxin peroxidase</fullName>
    </alternativeName>
</protein>
<evidence type="ECO:0000256" key="1">
    <source>
        <dbReference type="ARBA" id="ARBA00003330"/>
    </source>
</evidence>
<proteinExistence type="inferred from homology"/>
<name>A0A7X1NPA5_9MICC</name>
<evidence type="ECO:0000256" key="6">
    <source>
        <dbReference type="ARBA" id="ARBA00023157"/>
    </source>
</evidence>
<keyword evidence="5" id="KW-0560">Oxidoreductase</keyword>
<evidence type="ECO:0000259" key="12">
    <source>
        <dbReference type="PROSITE" id="PS51352"/>
    </source>
</evidence>
<keyword evidence="6" id="KW-1015">Disulfide bond</keyword>
<dbReference type="Gene3D" id="3.40.30.10">
    <property type="entry name" value="Glutaredoxin"/>
    <property type="match status" value="1"/>
</dbReference>
<keyword evidence="14" id="KW-1185">Reference proteome</keyword>
<evidence type="ECO:0000313" key="14">
    <source>
        <dbReference type="Proteomes" id="UP000326464"/>
    </source>
</evidence>
<keyword evidence="4" id="KW-0049">Antioxidant</keyword>
<dbReference type="InterPro" id="IPR050924">
    <property type="entry name" value="Peroxiredoxin_BCP/PrxQ"/>
</dbReference>
<keyword evidence="3" id="KW-0575">Peroxidase</keyword>
<evidence type="ECO:0000256" key="10">
    <source>
        <dbReference type="ARBA" id="ARBA00041373"/>
    </source>
</evidence>
<dbReference type="PANTHER" id="PTHR42801:SF7">
    <property type="entry name" value="SLL1159 PROTEIN"/>
    <property type="match status" value="1"/>
</dbReference>
<evidence type="ECO:0000256" key="4">
    <source>
        <dbReference type="ARBA" id="ARBA00022862"/>
    </source>
</evidence>
<comment type="function">
    <text evidence="1">Thiol-specific peroxidase that catalyzes the reduction of hydrogen peroxide and organic hydroperoxides to water and alcohols, respectively. Plays a role in cell protection against oxidative stress by detoxifying peroxides and as sensor of hydrogen peroxide-mediated signaling events.</text>
</comment>
<dbReference type="RefSeq" id="WP_152813388.1">
    <property type="nucleotide sequence ID" value="NZ_VJXX01000001.1"/>
</dbReference>
<dbReference type="InterPro" id="IPR000866">
    <property type="entry name" value="AhpC/TSA"/>
</dbReference>
<evidence type="ECO:0000256" key="7">
    <source>
        <dbReference type="ARBA" id="ARBA00023284"/>
    </source>
</evidence>